<protein>
    <submittedName>
        <fullName evidence="1">Uncharacterized protein</fullName>
    </submittedName>
</protein>
<name>A0ABQ2FI77_9DEIO</name>
<gene>
    <name evidence="1" type="ORF">GCM10010844_07120</name>
</gene>
<sequence length="75" mass="8675">MNKAPHLDEQQHFAQLERVTQNGLHEFQRTGSALAEIRDGRLYRAAHTTFDVYLQERWNFSRQHAGRLIAAAEVA</sequence>
<organism evidence="1 2">
    <name type="scientific">Deinococcus radiotolerans</name>
    <dbReference type="NCBI Taxonomy" id="1309407"/>
    <lineage>
        <taxon>Bacteria</taxon>
        <taxon>Thermotogati</taxon>
        <taxon>Deinococcota</taxon>
        <taxon>Deinococci</taxon>
        <taxon>Deinococcales</taxon>
        <taxon>Deinococcaceae</taxon>
        <taxon>Deinococcus</taxon>
    </lineage>
</organism>
<evidence type="ECO:0000313" key="2">
    <source>
        <dbReference type="Proteomes" id="UP000604341"/>
    </source>
</evidence>
<reference evidence="2" key="1">
    <citation type="journal article" date="2019" name="Int. J. Syst. Evol. Microbiol.">
        <title>The Global Catalogue of Microorganisms (GCM) 10K type strain sequencing project: providing services to taxonomists for standard genome sequencing and annotation.</title>
        <authorList>
            <consortium name="The Broad Institute Genomics Platform"/>
            <consortium name="The Broad Institute Genome Sequencing Center for Infectious Disease"/>
            <person name="Wu L."/>
            <person name="Ma J."/>
        </authorList>
    </citation>
    <scope>NUCLEOTIDE SEQUENCE [LARGE SCALE GENOMIC DNA]</scope>
    <source>
        <strain evidence="2">JCM 19173</strain>
    </source>
</reference>
<evidence type="ECO:0000313" key="1">
    <source>
        <dbReference type="EMBL" id="GGK91189.1"/>
    </source>
</evidence>
<proteinExistence type="predicted"/>
<dbReference type="Proteomes" id="UP000604341">
    <property type="component" value="Unassembled WGS sequence"/>
</dbReference>
<keyword evidence="2" id="KW-1185">Reference proteome</keyword>
<dbReference type="EMBL" id="BMPE01000001">
    <property type="protein sequence ID" value="GGK91189.1"/>
    <property type="molecule type" value="Genomic_DNA"/>
</dbReference>
<comment type="caution">
    <text evidence="1">The sequence shown here is derived from an EMBL/GenBank/DDBJ whole genome shotgun (WGS) entry which is preliminary data.</text>
</comment>
<accession>A0ABQ2FI77</accession>